<proteinExistence type="predicted"/>
<feature type="region of interest" description="Disordered" evidence="1">
    <location>
        <begin position="66"/>
        <end position="87"/>
    </location>
</feature>
<dbReference type="HOGENOM" id="CLU_2241033_0_0_1"/>
<evidence type="ECO:0000256" key="1">
    <source>
        <dbReference type="SAM" id="MobiDB-lite"/>
    </source>
</evidence>
<reference evidence="2" key="2">
    <citation type="submission" date="2015-06" db="UniProtKB">
        <authorList>
            <consortium name="EnsemblPlants"/>
        </authorList>
    </citation>
    <scope>IDENTIFICATION</scope>
</reference>
<feature type="compositionally biased region" description="Polar residues" evidence="1">
    <location>
        <begin position="1"/>
        <end position="10"/>
    </location>
</feature>
<sequence>MALTERQTSAAVCRQRRDGGEARYSGRRGCGGGRVGQQVGGIARATSSSVMRPRCPAQLGPISAVTSRTMRHHYRQPRPKTLPPPAHPCRLGASEAFYFFYEIYM</sequence>
<reference evidence="3" key="1">
    <citation type="submission" date="2013-06" db="EMBL/GenBank/DDBJ databases">
        <authorList>
            <person name="Zhao Q."/>
        </authorList>
    </citation>
    <scope>NUCLEOTIDE SEQUENCE</scope>
    <source>
        <strain evidence="3">cv. W1943</strain>
    </source>
</reference>
<organism evidence="2 3">
    <name type="scientific">Oryza rufipogon</name>
    <name type="common">Brownbeard rice</name>
    <name type="synonym">Asian wild rice</name>
    <dbReference type="NCBI Taxonomy" id="4529"/>
    <lineage>
        <taxon>Eukaryota</taxon>
        <taxon>Viridiplantae</taxon>
        <taxon>Streptophyta</taxon>
        <taxon>Embryophyta</taxon>
        <taxon>Tracheophyta</taxon>
        <taxon>Spermatophyta</taxon>
        <taxon>Magnoliopsida</taxon>
        <taxon>Liliopsida</taxon>
        <taxon>Poales</taxon>
        <taxon>Poaceae</taxon>
        <taxon>BOP clade</taxon>
        <taxon>Oryzoideae</taxon>
        <taxon>Oryzeae</taxon>
        <taxon>Oryzinae</taxon>
        <taxon>Oryza</taxon>
    </lineage>
</organism>
<feature type="compositionally biased region" description="Gly residues" evidence="1">
    <location>
        <begin position="28"/>
        <end position="39"/>
    </location>
</feature>
<accession>A0A0E0QFH5</accession>
<name>A0A0E0QFH5_ORYRU</name>
<dbReference type="EnsemblPlants" id="ORUFI08G06420.1">
    <property type="protein sequence ID" value="ORUFI08G06420.1"/>
    <property type="gene ID" value="ORUFI08G06420"/>
</dbReference>
<feature type="compositionally biased region" description="Basic residues" evidence="1">
    <location>
        <begin position="69"/>
        <end position="78"/>
    </location>
</feature>
<feature type="region of interest" description="Disordered" evidence="1">
    <location>
        <begin position="1"/>
        <end position="50"/>
    </location>
</feature>
<evidence type="ECO:0000313" key="2">
    <source>
        <dbReference type="EnsemblPlants" id="ORUFI08G06420.1"/>
    </source>
</evidence>
<dbReference type="AlphaFoldDB" id="A0A0E0QFH5"/>
<dbReference type="OMA" id="RPRCPAQ"/>
<dbReference type="Gramene" id="ORUFI08G06420.1">
    <property type="protein sequence ID" value="ORUFI08G06420.1"/>
    <property type="gene ID" value="ORUFI08G06420"/>
</dbReference>
<keyword evidence="3" id="KW-1185">Reference proteome</keyword>
<dbReference type="Proteomes" id="UP000008022">
    <property type="component" value="Unassembled WGS sequence"/>
</dbReference>
<protein>
    <submittedName>
        <fullName evidence="2">Uncharacterized protein</fullName>
    </submittedName>
</protein>
<evidence type="ECO:0000313" key="3">
    <source>
        <dbReference type="Proteomes" id="UP000008022"/>
    </source>
</evidence>